<feature type="non-terminal residue" evidence="1">
    <location>
        <position position="1"/>
    </location>
</feature>
<sequence>MSAVVPLPVCLAAALFLREIPPSSTPAEESEEGGIFGFFGRIISGTVSEYFINGVSSGGGGLVVAGGGEGSISLAMGIRMGRLLDGEEFWVY</sequence>
<dbReference type="EMBL" id="QEFC01002777">
    <property type="protein sequence ID" value="KAE9450676.1"/>
    <property type="molecule type" value="Genomic_DNA"/>
</dbReference>
<proteinExistence type="predicted"/>
<protein>
    <submittedName>
        <fullName evidence="1">Uncharacterized protein</fullName>
    </submittedName>
</protein>
<keyword evidence="2" id="KW-1185">Reference proteome</keyword>
<dbReference type="Proteomes" id="UP000428333">
    <property type="component" value="Linkage Group LG10"/>
</dbReference>
<name>A0A6A4KSR1_9ERIC</name>
<organism evidence="1 2">
    <name type="scientific">Rhododendron williamsianum</name>
    <dbReference type="NCBI Taxonomy" id="262921"/>
    <lineage>
        <taxon>Eukaryota</taxon>
        <taxon>Viridiplantae</taxon>
        <taxon>Streptophyta</taxon>
        <taxon>Embryophyta</taxon>
        <taxon>Tracheophyta</taxon>
        <taxon>Spermatophyta</taxon>
        <taxon>Magnoliopsida</taxon>
        <taxon>eudicotyledons</taxon>
        <taxon>Gunneridae</taxon>
        <taxon>Pentapetalae</taxon>
        <taxon>asterids</taxon>
        <taxon>Ericales</taxon>
        <taxon>Ericaceae</taxon>
        <taxon>Ericoideae</taxon>
        <taxon>Rhodoreae</taxon>
        <taxon>Rhododendron</taxon>
    </lineage>
</organism>
<accession>A0A6A4KSR1</accession>
<evidence type="ECO:0000313" key="2">
    <source>
        <dbReference type="Proteomes" id="UP000428333"/>
    </source>
</evidence>
<dbReference type="AlphaFoldDB" id="A0A6A4KSR1"/>
<reference evidence="1 2" key="1">
    <citation type="journal article" date="2019" name="Genome Biol. Evol.">
        <title>The Rhododendron genome and chromosomal organization provide insight into shared whole-genome duplications across the heath family (Ericaceae).</title>
        <authorList>
            <person name="Soza V.L."/>
            <person name="Lindsley D."/>
            <person name="Waalkes A."/>
            <person name="Ramage E."/>
            <person name="Patwardhan R.P."/>
            <person name="Burton J.N."/>
            <person name="Adey A."/>
            <person name="Kumar A."/>
            <person name="Qiu R."/>
            <person name="Shendure J."/>
            <person name="Hall B."/>
        </authorList>
    </citation>
    <scope>NUCLEOTIDE SEQUENCE [LARGE SCALE GENOMIC DNA]</scope>
    <source>
        <strain evidence="1">RSF 1966-606</strain>
    </source>
</reference>
<comment type="caution">
    <text evidence="1">The sequence shown here is derived from an EMBL/GenBank/DDBJ whole genome shotgun (WGS) entry which is preliminary data.</text>
</comment>
<evidence type="ECO:0000313" key="1">
    <source>
        <dbReference type="EMBL" id="KAE9450676.1"/>
    </source>
</evidence>
<gene>
    <name evidence="1" type="ORF">C3L33_17427</name>
</gene>